<dbReference type="Proteomes" id="UP000039046">
    <property type="component" value="Unassembled WGS sequence"/>
</dbReference>
<gene>
    <name evidence="1" type="ORF">VHEMI09873</name>
</gene>
<name>A0A0A1TQV1_9HYPO</name>
<sequence length="270" mass="29880">MPIQKCLKQSLASIRQKTKTLPSCVQNLKEKICKVLMKPTSSKDTAQSDLDSGYGGSADTLCEASYSLPPFQFSDTPTLASAYFSSTAPADGSVQFPRFGEPERGSTPVTYYSRRLMPVTFDEIVAAMVIETARRHQPEIIYASREATRHESSAAMICSTTDATPEHDGQPTEADLLLESRLAAAQQACMQLEEEAIRNGMVDFSLSVLVNHERLDTIGEVVQRQPNIKIGSYRGRERRYTRSTGNLGIDEDCYEDFGSSMSSVFCYPVR</sequence>
<evidence type="ECO:0000313" key="1">
    <source>
        <dbReference type="EMBL" id="CEJ94335.1"/>
    </source>
</evidence>
<dbReference type="HOGENOM" id="CLU_1031291_0_0_1"/>
<proteinExistence type="predicted"/>
<keyword evidence="2" id="KW-1185">Reference proteome</keyword>
<reference evidence="1 2" key="1">
    <citation type="journal article" date="2015" name="Genome Announc.">
        <title>Draft Genome Sequence and Gene Annotation of the Entomopathogenic Fungus Verticillium hemipterigenum.</title>
        <authorList>
            <person name="Horn F."/>
            <person name="Habel A."/>
            <person name="Scharf D.H."/>
            <person name="Dworschak J."/>
            <person name="Brakhage A.A."/>
            <person name="Guthke R."/>
            <person name="Hertweck C."/>
            <person name="Linde J."/>
        </authorList>
    </citation>
    <scope>NUCLEOTIDE SEQUENCE [LARGE SCALE GENOMIC DNA]</scope>
</reference>
<evidence type="ECO:0000313" key="2">
    <source>
        <dbReference type="Proteomes" id="UP000039046"/>
    </source>
</evidence>
<dbReference type="AlphaFoldDB" id="A0A0A1TQV1"/>
<accession>A0A0A1TQV1</accession>
<protein>
    <submittedName>
        <fullName evidence="1">Uncharacterized protein</fullName>
    </submittedName>
</protein>
<dbReference type="EMBL" id="CDHN01000006">
    <property type="protein sequence ID" value="CEJ94335.1"/>
    <property type="molecule type" value="Genomic_DNA"/>
</dbReference>
<organism evidence="1 2">
    <name type="scientific">[Torrubiella] hemipterigena</name>
    <dbReference type="NCBI Taxonomy" id="1531966"/>
    <lineage>
        <taxon>Eukaryota</taxon>
        <taxon>Fungi</taxon>
        <taxon>Dikarya</taxon>
        <taxon>Ascomycota</taxon>
        <taxon>Pezizomycotina</taxon>
        <taxon>Sordariomycetes</taxon>
        <taxon>Hypocreomycetidae</taxon>
        <taxon>Hypocreales</taxon>
        <taxon>Clavicipitaceae</taxon>
        <taxon>Clavicipitaceae incertae sedis</taxon>
        <taxon>'Torrubiella' clade</taxon>
    </lineage>
</organism>